<feature type="transmembrane region" description="Helical" evidence="1">
    <location>
        <begin position="138"/>
        <end position="158"/>
    </location>
</feature>
<keyword evidence="1" id="KW-0472">Membrane</keyword>
<name>A0ABP9WX74_9CHLR</name>
<feature type="transmembrane region" description="Helical" evidence="1">
    <location>
        <begin position="63"/>
        <end position="85"/>
    </location>
</feature>
<protein>
    <submittedName>
        <fullName evidence="2">Uncharacterized protein</fullName>
    </submittedName>
</protein>
<feature type="transmembrane region" description="Helical" evidence="1">
    <location>
        <begin position="244"/>
        <end position="263"/>
    </location>
</feature>
<keyword evidence="1" id="KW-1133">Transmembrane helix</keyword>
<accession>A0ABP9WX74</accession>
<feature type="transmembrane region" description="Helical" evidence="1">
    <location>
        <begin position="218"/>
        <end position="237"/>
    </location>
</feature>
<feature type="transmembrane region" description="Helical" evidence="1">
    <location>
        <begin position="300"/>
        <end position="321"/>
    </location>
</feature>
<reference evidence="2 3" key="1">
    <citation type="submission" date="2024-02" db="EMBL/GenBank/DDBJ databases">
        <title>Herpetosiphon gulosus NBRC 112829.</title>
        <authorList>
            <person name="Ichikawa N."/>
            <person name="Katano-Makiyama Y."/>
            <person name="Hidaka K."/>
        </authorList>
    </citation>
    <scope>NUCLEOTIDE SEQUENCE [LARGE SCALE GENOMIC DNA]</scope>
    <source>
        <strain evidence="2 3">NBRC 112829</strain>
    </source>
</reference>
<comment type="caution">
    <text evidence="2">The sequence shown here is derived from an EMBL/GenBank/DDBJ whole genome shotgun (WGS) entry which is preliminary data.</text>
</comment>
<sequence length="363" mass="40567">MASIGRIGRNVSSLPRPDEYPPSSITFDFMSMVFAAWWLIGLFADGAAHAANAVDTFFTPWHLILYSGFLAVALWIGGLQLRNMYKGYTLWRALPRGYLLALVGIILFAIAAPLDFIWHDVFGFELRLDALLSPPHLMLISGAMLFGTAPLRTAWIRMQQGEKLAGWRGGLAPMVMSLFFLMVTIAFMTQYAHPLASPKWLSLPYVGAPEIEMYRADLWGIASAHISTFVLISILLLSLRFWPLPFGSITLLVGGSMFLLWAMRASRVMQYWPVLVWAVVIGLAADCAMHYWKIDRHNRLGIRLLCSLLPAGFFLGYYLIIMAGPGLTWITHMWTGMIFEVAIVGLILSFLVAPPYESTTKPA</sequence>
<evidence type="ECO:0000313" key="3">
    <source>
        <dbReference type="Proteomes" id="UP001428290"/>
    </source>
</evidence>
<organism evidence="2 3">
    <name type="scientific">Herpetosiphon gulosus</name>
    <dbReference type="NCBI Taxonomy" id="1973496"/>
    <lineage>
        <taxon>Bacteria</taxon>
        <taxon>Bacillati</taxon>
        <taxon>Chloroflexota</taxon>
        <taxon>Chloroflexia</taxon>
        <taxon>Herpetosiphonales</taxon>
        <taxon>Herpetosiphonaceae</taxon>
        <taxon>Herpetosiphon</taxon>
    </lineage>
</organism>
<keyword evidence="3" id="KW-1185">Reference proteome</keyword>
<gene>
    <name evidence="2" type="ORF">Hgul01_01600</name>
</gene>
<feature type="transmembrane region" description="Helical" evidence="1">
    <location>
        <begin position="269"/>
        <end position="288"/>
    </location>
</feature>
<feature type="transmembrane region" description="Helical" evidence="1">
    <location>
        <begin position="97"/>
        <end position="118"/>
    </location>
</feature>
<proteinExistence type="predicted"/>
<dbReference type="RefSeq" id="WP_345721424.1">
    <property type="nucleotide sequence ID" value="NZ_BAABRU010000005.1"/>
</dbReference>
<evidence type="ECO:0000256" key="1">
    <source>
        <dbReference type="SAM" id="Phobius"/>
    </source>
</evidence>
<keyword evidence="1" id="KW-0812">Transmembrane</keyword>
<evidence type="ECO:0000313" key="2">
    <source>
        <dbReference type="EMBL" id="GAA5527807.1"/>
    </source>
</evidence>
<dbReference type="EMBL" id="BAABRU010000005">
    <property type="protein sequence ID" value="GAA5527807.1"/>
    <property type="molecule type" value="Genomic_DNA"/>
</dbReference>
<feature type="transmembrane region" description="Helical" evidence="1">
    <location>
        <begin position="170"/>
        <end position="192"/>
    </location>
</feature>
<feature type="transmembrane region" description="Helical" evidence="1">
    <location>
        <begin position="333"/>
        <end position="353"/>
    </location>
</feature>
<dbReference type="Proteomes" id="UP001428290">
    <property type="component" value="Unassembled WGS sequence"/>
</dbReference>